<dbReference type="GO" id="GO:0003677">
    <property type="term" value="F:DNA binding"/>
    <property type="evidence" value="ECO:0007669"/>
    <property type="project" value="UniProtKB-UniRule"/>
</dbReference>
<evidence type="ECO:0000256" key="4">
    <source>
        <dbReference type="PROSITE-ProRule" id="PRU00335"/>
    </source>
</evidence>
<dbReference type="PROSITE" id="PS50977">
    <property type="entry name" value="HTH_TETR_2"/>
    <property type="match status" value="1"/>
</dbReference>
<evidence type="ECO:0000256" key="3">
    <source>
        <dbReference type="ARBA" id="ARBA00023163"/>
    </source>
</evidence>
<dbReference type="AlphaFoldDB" id="A0A2G8T3Q0"/>
<accession>A0A2G8T3Q0</accession>
<dbReference type="PANTHER" id="PTHR47506:SF10">
    <property type="entry name" value="TRANSCRIPTIONAL REGULATORY PROTEIN"/>
    <property type="match status" value="1"/>
</dbReference>
<dbReference type="SUPFAM" id="SSF48498">
    <property type="entry name" value="Tetracyclin repressor-like, C-terminal domain"/>
    <property type="match status" value="1"/>
</dbReference>
<evidence type="ECO:0000313" key="8">
    <source>
        <dbReference type="Proteomes" id="UP000228593"/>
    </source>
</evidence>
<dbReference type="PANTHER" id="PTHR47506">
    <property type="entry name" value="TRANSCRIPTIONAL REGULATORY PROTEIN"/>
    <property type="match status" value="1"/>
</dbReference>
<name>A0A2G8T3Q0_9BURK</name>
<feature type="DNA-binding region" description="H-T-H motif" evidence="4">
    <location>
        <begin position="48"/>
        <end position="67"/>
    </location>
</feature>
<dbReference type="InterPro" id="IPR001647">
    <property type="entry name" value="HTH_TetR"/>
</dbReference>
<dbReference type="Gene3D" id="1.10.357.10">
    <property type="entry name" value="Tetracycline Repressor, domain 2"/>
    <property type="match status" value="1"/>
</dbReference>
<dbReference type="SUPFAM" id="SSF46689">
    <property type="entry name" value="Homeodomain-like"/>
    <property type="match status" value="1"/>
</dbReference>
<dbReference type="Pfam" id="PF00440">
    <property type="entry name" value="TetR_N"/>
    <property type="match status" value="1"/>
</dbReference>
<dbReference type="EMBL" id="PDOB01000007">
    <property type="protein sequence ID" value="PIL40629.1"/>
    <property type="molecule type" value="Genomic_DNA"/>
</dbReference>
<dbReference type="Gene3D" id="1.10.10.60">
    <property type="entry name" value="Homeodomain-like"/>
    <property type="match status" value="1"/>
</dbReference>
<evidence type="ECO:0000259" key="6">
    <source>
        <dbReference type="PROSITE" id="PS50977"/>
    </source>
</evidence>
<dbReference type="OrthoDB" id="270177at2"/>
<keyword evidence="2 4" id="KW-0238">DNA-binding</keyword>
<dbReference type="InterPro" id="IPR009057">
    <property type="entry name" value="Homeodomain-like_sf"/>
</dbReference>
<sequence length="210" mass="22464">MSILIHQSTYSHTQQTSPVMGRPRQFVPAEALRDALKVFWEQGYQATSLDDLTAAMHLSRSSFYACFGSKHAVMMAAVELYADELFARLEAMAAASMSALEAVHAVLAAIAEVDAGRRGCFFVNCVTELAPHDPALAAFGQYHVGRTGALIAGLLERAGFTPELAQTRAVALLALVIGTITLRKAGLPAPELLTILSQAQLLLADTTFST</sequence>
<feature type="domain" description="HTH tetR-type" evidence="6">
    <location>
        <begin position="25"/>
        <end position="85"/>
    </location>
</feature>
<evidence type="ECO:0000256" key="1">
    <source>
        <dbReference type="ARBA" id="ARBA00023015"/>
    </source>
</evidence>
<protein>
    <submittedName>
        <fullName evidence="7">TetR family transcriptional regulator</fullName>
    </submittedName>
</protein>
<keyword evidence="8" id="KW-1185">Reference proteome</keyword>
<keyword evidence="1" id="KW-0805">Transcription regulation</keyword>
<reference evidence="7 8" key="1">
    <citation type="submission" date="2017-10" db="EMBL/GenBank/DDBJ databases">
        <title>Massilia psychrophilum sp. nov., a novel purple-pigmented bacterium isolated from Tianshan glacier, Xinjiang Municipality, China.</title>
        <authorList>
            <person name="Wang H."/>
        </authorList>
    </citation>
    <scope>NUCLEOTIDE SEQUENCE [LARGE SCALE GENOMIC DNA]</scope>
    <source>
        <strain evidence="7 8">JCM 30813</strain>
    </source>
</reference>
<feature type="compositionally biased region" description="Polar residues" evidence="5">
    <location>
        <begin position="1"/>
        <end position="18"/>
    </location>
</feature>
<organism evidence="7 8">
    <name type="scientific">Massilia psychrophila</name>
    <dbReference type="NCBI Taxonomy" id="1603353"/>
    <lineage>
        <taxon>Bacteria</taxon>
        <taxon>Pseudomonadati</taxon>
        <taxon>Pseudomonadota</taxon>
        <taxon>Betaproteobacteria</taxon>
        <taxon>Burkholderiales</taxon>
        <taxon>Oxalobacteraceae</taxon>
        <taxon>Telluria group</taxon>
        <taxon>Massilia</taxon>
    </lineage>
</organism>
<feature type="region of interest" description="Disordered" evidence="5">
    <location>
        <begin position="1"/>
        <end position="20"/>
    </location>
</feature>
<evidence type="ECO:0000313" key="7">
    <source>
        <dbReference type="EMBL" id="PIL40629.1"/>
    </source>
</evidence>
<keyword evidence="3" id="KW-0804">Transcription</keyword>
<proteinExistence type="predicted"/>
<gene>
    <name evidence="7" type="ORF">CR103_06955</name>
</gene>
<evidence type="ECO:0000256" key="5">
    <source>
        <dbReference type="SAM" id="MobiDB-lite"/>
    </source>
</evidence>
<dbReference type="InterPro" id="IPR036271">
    <property type="entry name" value="Tet_transcr_reg_TetR-rel_C_sf"/>
</dbReference>
<dbReference type="Proteomes" id="UP000228593">
    <property type="component" value="Unassembled WGS sequence"/>
</dbReference>
<evidence type="ECO:0000256" key="2">
    <source>
        <dbReference type="ARBA" id="ARBA00023125"/>
    </source>
</evidence>
<comment type="caution">
    <text evidence="7">The sequence shown here is derived from an EMBL/GenBank/DDBJ whole genome shotgun (WGS) entry which is preliminary data.</text>
</comment>